<evidence type="ECO:0000313" key="4">
    <source>
        <dbReference type="Proteomes" id="UP001524499"/>
    </source>
</evidence>
<dbReference type="Proteomes" id="UP001524499">
    <property type="component" value="Unassembled WGS sequence"/>
</dbReference>
<evidence type="ECO:0000313" key="3">
    <source>
        <dbReference type="EMBL" id="MCQ8103238.1"/>
    </source>
</evidence>
<organism evidence="3 4">
    <name type="scientific">Methylomonas subterranea</name>
    <dbReference type="NCBI Taxonomy" id="2952225"/>
    <lineage>
        <taxon>Bacteria</taxon>
        <taxon>Pseudomonadati</taxon>
        <taxon>Pseudomonadota</taxon>
        <taxon>Gammaproteobacteria</taxon>
        <taxon>Methylococcales</taxon>
        <taxon>Methylococcaceae</taxon>
        <taxon>Methylomonas</taxon>
    </lineage>
</organism>
<dbReference type="Pfam" id="PF04865">
    <property type="entry name" value="Baseplate_J"/>
    <property type="match status" value="1"/>
</dbReference>
<accession>A0ABT1TCQ4</accession>
<gene>
    <name evidence="3" type="ORF">NP590_03890</name>
</gene>
<comment type="caution">
    <text evidence="3">The sequence shown here is derived from an EMBL/GenBank/DDBJ whole genome shotgun (WGS) entry which is preliminary data.</text>
</comment>
<dbReference type="Pfam" id="PF26078">
    <property type="entry name" value="Baseplate_J_M"/>
    <property type="match status" value="1"/>
</dbReference>
<dbReference type="InterPro" id="IPR058531">
    <property type="entry name" value="Baseplate_J_M"/>
</dbReference>
<dbReference type="PANTHER" id="PTHR37829:SF3">
    <property type="entry name" value="PROTEIN JAYE-RELATED"/>
    <property type="match status" value="1"/>
</dbReference>
<proteinExistence type="predicted"/>
<dbReference type="InterPro" id="IPR052399">
    <property type="entry name" value="Phage_Baseplate_Assmbl_Protein"/>
</dbReference>
<protein>
    <submittedName>
        <fullName evidence="3">Baseplate J/gp47 family protein</fullName>
    </submittedName>
</protein>
<dbReference type="EMBL" id="JANIBJ010000005">
    <property type="protein sequence ID" value="MCQ8103238.1"/>
    <property type="molecule type" value="Genomic_DNA"/>
</dbReference>
<feature type="domain" description="Baseplate J-like central" evidence="2">
    <location>
        <begin position="191"/>
        <end position="263"/>
    </location>
</feature>
<evidence type="ECO:0000259" key="2">
    <source>
        <dbReference type="Pfam" id="PF26078"/>
    </source>
</evidence>
<feature type="domain" description="Baseplate protein J-like barrel" evidence="1">
    <location>
        <begin position="83"/>
        <end position="157"/>
    </location>
</feature>
<keyword evidence="4" id="KW-1185">Reference proteome</keyword>
<dbReference type="PANTHER" id="PTHR37829">
    <property type="entry name" value="PHAGE-LIKE ELEMENT PBSX PROTEIN XKDT"/>
    <property type="match status" value="1"/>
</dbReference>
<name>A0ABT1TCQ4_9GAMM</name>
<evidence type="ECO:0000259" key="1">
    <source>
        <dbReference type="Pfam" id="PF04865"/>
    </source>
</evidence>
<dbReference type="RefSeq" id="WP_256600922.1">
    <property type="nucleotide sequence ID" value="NZ_JANIBJ010000005.1"/>
</dbReference>
<dbReference type="InterPro" id="IPR006949">
    <property type="entry name" value="Barrel_Baseplate_J-like"/>
</dbReference>
<reference evidence="3 4" key="1">
    <citation type="submission" date="2022-07" db="EMBL/GenBank/DDBJ databases">
        <title>Methylomonas rivi sp. nov., Methylomonas rosea sp. nov., Methylomonas aureus sp. nov. and Methylomonas subterranea sp. nov., four novel methanotrophs isolated from a freshwater creek and the deep terrestrial subsurface.</title>
        <authorList>
            <person name="Abin C."/>
            <person name="Sankaranarayanan K."/>
            <person name="Garner C."/>
            <person name="Sindelar R."/>
            <person name="Kotary K."/>
            <person name="Garner R."/>
            <person name="Barclay S."/>
            <person name="Lawson P."/>
            <person name="Krumholz L."/>
        </authorList>
    </citation>
    <scope>NUCLEOTIDE SEQUENCE [LARGE SCALE GENOMIC DNA]</scope>
    <source>
        <strain evidence="3 4">SURF-2</strain>
    </source>
</reference>
<sequence length="348" mass="36978">MTDYVRPSYPELKARIDTDLAAMPAVLRGPLAATWGRACHSQHGFLEWIDKQCSPLTCELERLYDWAALYGVDRLVATPAEGTVLATGTPGTPLLADTVLRGLNGYDYTVLAAVTLTAGNTPVAVRCMTAGNAGNLLFAQTLTLVDPVPGVSSTLTVDSNGLTGGEEEESLENWRVRVADEWRVMVVRGGRSGKSADYRFWAKTAHPSVTGALVQPNVLGMGSVIVRPICNALTDRLPTLAVLNAVADYLTNIAPATADWRVVSPLVKPVNVTVDLLPGYDSLANRDAIQAALAALVLSESAETALLTMAEIDAAIASVTQQYTRLAPLADLAVGPGELFVLNPVLWV</sequence>